<keyword evidence="3 4" id="KW-0408">Iron</keyword>
<dbReference type="InterPro" id="IPR001128">
    <property type="entry name" value="Cyt_P450"/>
</dbReference>
<evidence type="ECO:0000256" key="5">
    <source>
        <dbReference type="SAM" id="Phobius"/>
    </source>
</evidence>
<evidence type="ECO:0000256" key="4">
    <source>
        <dbReference type="PIRSR" id="PIRSR602401-1"/>
    </source>
</evidence>
<keyword evidence="5" id="KW-0812">Transmembrane</keyword>
<evidence type="ECO:0000256" key="2">
    <source>
        <dbReference type="ARBA" id="ARBA00022723"/>
    </source>
</evidence>
<proteinExistence type="predicted"/>
<dbReference type="Gene3D" id="1.10.630.10">
    <property type="entry name" value="Cytochrome P450"/>
    <property type="match status" value="1"/>
</dbReference>
<comment type="caution">
    <text evidence="6">The sequence shown here is derived from an EMBL/GenBank/DDBJ whole genome shotgun (WGS) entry which is preliminary data.</text>
</comment>
<dbReference type="PRINTS" id="PR00463">
    <property type="entry name" value="EP450I"/>
</dbReference>
<dbReference type="GO" id="GO:0016705">
    <property type="term" value="F:oxidoreductase activity, acting on paired donors, with incorporation or reduction of molecular oxygen"/>
    <property type="evidence" value="ECO:0007669"/>
    <property type="project" value="InterPro"/>
</dbReference>
<evidence type="ECO:0000256" key="3">
    <source>
        <dbReference type="ARBA" id="ARBA00023004"/>
    </source>
</evidence>
<evidence type="ECO:0000313" key="6">
    <source>
        <dbReference type="EMBL" id="KAK0738645.1"/>
    </source>
</evidence>
<dbReference type="GO" id="GO:0005506">
    <property type="term" value="F:iron ion binding"/>
    <property type="evidence" value="ECO:0007669"/>
    <property type="project" value="InterPro"/>
</dbReference>
<dbReference type="PANTHER" id="PTHR24305">
    <property type="entry name" value="CYTOCHROME P450"/>
    <property type="match status" value="1"/>
</dbReference>
<dbReference type="PANTHER" id="PTHR24305:SF168">
    <property type="entry name" value="P450, PUTATIVE (EUROFUNG)-RELATED"/>
    <property type="match status" value="1"/>
</dbReference>
<feature type="transmembrane region" description="Helical" evidence="5">
    <location>
        <begin position="12"/>
        <end position="30"/>
    </location>
</feature>
<dbReference type="CDD" id="cd11060">
    <property type="entry name" value="CYP57A1-like"/>
    <property type="match status" value="1"/>
</dbReference>
<dbReference type="SUPFAM" id="SSF48264">
    <property type="entry name" value="Cytochrome P450"/>
    <property type="match status" value="1"/>
</dbReference>
<protein>
    <submittedName>
        <fullName evidence="6">Pisatin demethylase</fullName>
    </submittedName>
</protein>
<dbReference type="InterPro" id="IPR002401">
    <property type="entry name" value="Cyt_P450_E_grp-I"/>
</dbReference>
<keyword evidence="2 4" id="KW-0479">Metal-binding</keyword>
<dbReference type="InterPro" id="IPR036396">
    <property type="entry name" value="Cyt_P450_sf"/>
</dbReference>
<dbReference type="GO" id="GO:0004497">
    <property type="term" value="F:monooxygenase activity"/>
    <property type="evidence" value="ECO:0007669"/>
    <property type="project" value="InterPro"/>
</dbReference>
<dbReference type="EMBL" id="JAUKUD010000007">
    <property type="protein sequence ID" value="KAK0738645.1"/>
    <property type="molecule type" value="Genomic_DNA"/>
</dbReference>
<evidence type="ECO:0000313" key="7">
    <source>
        <dbReference type="Proteomes" id="UP001172155"/>
    </source>
</evidence>
<accession>A0AA40BR11</accession>
<keyword evidence="7" id="KW-1185">Reference proteome</keyword>
<feature type="binding site" description="axial binding residue" evidence="4">
    <location>
        <position position="449"/>
    </location>
    <ligand>
        <name>heme</name>
        <dbReference type="ChEBI" id="CHEBI:30413"/>
    </ligand>
    <ligandPart>
        <name>Fe</name>
        <dbReference type="ChEBI" id="CHEBI:18248"/>
    </ligandPart>
</feature>
<dbReference type="Pfam" id="PF00067">
    <property type="entry name" value="p450"/>
    <property type="match status" value="1"/>
</dbReference>
<sequence>MNQLEAPSGRFGLILAAFSLYLAWLTASTLRQYFRLRHIRGPRTAGFSNIWLARSLLSGRMHLDLIEAIEKYGPDVPFTRIGPNEVTTRDPAFMRNMLRVQSEYQKSDWYNAMRFNPERDNILSIQDNELHTRYRAKLAPGYTGRDIEHLEPRVNRNVLDLVNLLNREYISKNLIFDFGRKAQYFTLDVISDVSFGQPFGFMASNSDRYNYIAMLEASLPNMIMTSVYPWLAELMRLPILKKLLPSERDAFGFGRLIGIAKETAATRYGPDAVTENDMLGSFVAHGLTQADAASEILVQIIAGSDTTATAVRTILLHIITCPRVFQRLYAEITDAELLNRPWDSVISDSEARRMGYLQAVIKEGLRIFPPAVGVASKVVPATGDSWHGVELPAGTKVGFCMWGLMRNPEVWGDDADEFRPERWLETEGEKLREMEATLELVFGMGRWQCLGRNIALMELNKVFVELLRRFELVVYRPMEPLKSMSCGLFMQNDFWIKGYKR</sequence>
<evidence type="ECO:0000256" key="1">
    <source>
        <dbReference type="ARBA" id="ARBA00022617"/>
    </source>
</evidence>
<dbReference type="PRINTS" id="PR00385">
    <property type="entry name" value="P450"/>
</dbReference>
<dbReference type="Proteomes" id="UP001172155">
    <property type="component" value="Unassembled WGS sequence"/>
</dbReference>
<keyword evidence="5" id="KW-0472">Membrane</keyword>
<keyword evidence="1 4" id="KW-0349">Heme</keyword>
<keyword evidence="5" id="KW-1133">Transmembrane helix</keyword>
<organism evidence="6 7">
    <name type="scientific">Schizothecium vesticola</name>
    <dbReference type="NCBI Taxonomy" id="314040"/>
    <lineage>
        <taxon>Eukaryota</taxon>
        <taxon>Fungi</taxon>
        <taxon>Dikarya</taxon>
        <taxon>Ascomycota</taxon>
        <taxon>Pezizomycotina</taxon>
        <taxon>Sordariomycetes</taxon>
        <taxon>Sordariomycetidae</taxon>
        <taxon>Sordariales</taxon>
        <taxon>Schizotheciaceae</taxon>
        <taxon>Schizothecium</taxon>
    </lineage>
</organism>
<reference evidence="6" key="1">
    <citation type="submission" date="2023-06" db="EMBL/GenBank/DDBJ databases">
        <title>Genome-scale phylogeny and comparative genomics of the fungal order Sordariales.</title>
        <authorList>
            <consortium name="Lawrence Berkeley National Laboratory"/>
            <person name="Hensen N."/>
            <person name="Bonometti L."/>
            <person name="Westerberg I."/>
            <person name="Brannstrom I.O."/>
            <person name="Guillou S."/>
            <person name="Cros-Aarteil S."/>
            <person name="Calhoun S."/>
            <person name="Haridas S."/>
            <person name="Kuo A."/>
            <person name="Mondo S."/>
            <person name="Pangilinan J."/>
            <person name="Riley R."/>
            <person name="LaButti K."/>
            <person name="Andreopoulos B."/>
            <person name="Lipzen A."/>
            <person name="Chen C."/>
            <person name="Yanf M."/>
            <person name="Daum C."/>
            <person name="Ng V."/>
            <person name="Clum A."/>
            <person name="Steindorff A."/>
            <person name="Ohm R."/>
            <person name="Martin F."/>
            <person name="Silar P."/>
            <person name="Natvig D."/>
            <person name="Lalanne C."/>
            <person name="Gautier V."/>
            <person name="Ament-velasquez S.L."/>
            <person name="Kruys A."/>
            <person name="Hutchinson M.I."/>
            <person name="Powell A.J."/>
            <person name="Barry K."/>
            <person name="Miller A.N."/>
            <person name="Grigoriev I.V."/>
            <person name="Debuchy R."/>
            <person name="Gladieux P."/>
            <person name="Thoren M.H."/>
            <person name="Johannesson H."/>
        </authorList>
    </citation>
    <scope>NUCLEOTIDE SEQUENCE</scope>
    <source>
        <strain evidence="6">SMH3187-1</strain>
    </source>
</reference>
<gene>
    <name evidence="6" type="ORF">B0T18DRAFT_333446</name>
</gene>
<dbReference type="AlphaFoldDB" id="A0AA40BR11"/>
<name>A0AA40BR11_9PEZI</name>
<dbReference type="InterPro" id="IPR050121">
    <property type="entry name" value="Cytochrome_P450_monoxygenase"/>
</dbReference>
<comment type="cofactor">
    <cofactor evidence="4">
        <name>heme</name>
        <dbReference type="ChEBI" id="CHEBI:30413"/>
    </cofactor>
</comment>
<dbReference type="GO" id="GO:0020037">
    <property type="term" value="F:heme binding"/>
    <property type="evidence" value="ECO:0007669"/>
    <property type="project" value="InterPro"/>
</dbReference>